<sequence>MLIRNADTMDGEVVDVRCDDGLISEIGSHLRPRAGEHDIDAAGCWVMPGLHDHHLHLRSLAATAGSLRVGPPDVHSDDDLRAVLQAADLTSTPGEWLRAFGYHESVAGTLTRDVLDTTVTDRPVRVQHRSGALWMLNSAACRELGVDSCTLPGVERDAAGNATGRLWRMDSWLGDRLGDTSPASPPDLATMSRRAAARGVTGFTEATPDLSQSSIDALAAAVHDGEIVQRVHCMSTPGIRPPADRTPGRRTAFTLGPTKILLDDDRLPTLPELTETISGIHRSGKPVAVHCVTRLQLIVTMTALDDAGVVPGDRIEHGAIIPAECFGWLRDHRIPVITQPNFPFERSEQYRVEVDAGEQADLWRLGSLLAAGIHLAAGTDAPFGDSDPWTAIHAATIDHSGRDPRETVTPATALGLFWGTAEQPTSARVIERGAIADLTVVRGAPEDVRHDPASVEVVATVVGGVPVHPS</sequence>
<dbReference type="InterPro" id="IPR011059">
    <property type="entry name" value="Metal-dep_hydrolase_composite"/>
</dbReference>
<evidence type="ECO:0000313" key="3">
    <source>
        <dbReference type="Proteomes" id="UP000602395"/>
    </source>
</evidence>
<dbReference type="SUPFAM" id="SSF51556">
    <property type="entry name" value="Metallo-dependent hydrolases"/>
    <property type="match status" value="1"/>
</dbReference>
<dbReference type="PANTHER" id="PTHR22642:SF2">
    <property type="entry name" value="PROTEIN LONG AFTER FAR-RED 3"/>
    <property type="match status" value="1"/>
</dbReference>
<comment type="caution">
    <text evidence="2">The sequence shown here is derived from an EMBL/GenBank/DDBJ whole genome shotgun (WGS) entry which is preliminary data.</text>
</comment>
<evidence type="ECO:0000313" key="2">
    <source>
        <dbReference type="EMBL" id="MBD1319331.1"/>
    </source>
</evidence>
<dbReference type="Gene3D" id="2.30.40.10">
    <property type="entry name" value="Urease, subunit C, domain 1"/>
    <property type="match status" value="1"/>
</dbReference>
<feature type="domain" description="Amidohydrolase 3" evidence="1">
    <location>
        <begin position="39"/>
        <end position="468"/>
    </location>
</feature>
<dbReference type="InterPro" id="IPR032466">
    <property type="entry name" value="Metal_Hydrolase"/>
</dbReference>
<dbReference type="Gene3D" id="3.20.20.140">
    <property type="entry name" value="Metal-dependent hydrolases"/>
    <property type="match status" value="1"/>
</dbReference>
<protein>
    <submittedName>
        <fullName evidence="2">Amidohydrolase family protein</fullName>
    </submittedName>
</protein>
<keyword evidence="3" id="KW-1185">Reference proteome</keyword>
<dbReference type="PANTHER" id="PTHR22642">
    <property type="entry name" value="IMIDAZOLONEPROPIONASE"/>
    <property type="match status" value="1"/>
</dbReference>
<dbReference type="Pfam" id="PF07969">
    <property type="entry name" value="Amidohydro_3"/>
    <property type="match status" value="1"/>
</dbReference>
<accession>A0ABR7W940</accession>
<organism evidence="2 3">
    <name type="scientific">Gordonia hankookensis</name>
    <dbReference type="NCBI Taxonomy" id="589403"/>
    <lineage>
        <taxon>Bacteria</taxon>
        <taxon>Bacillati</taxon>
        <taxon>Actinomycetota</taxon>
        <taxon>Actinomycetes</taxon>
        <taxon>Mycobacteriales</taxon>
        <taxon>Gordoniaceae</taxon>
        <taxon>Gordonia</taxon>
    </lineage>
</organism>
<reference evidence="2 3" key="1">
    <citation type="submission" date="2020-09" db="EMBL/GenBank/DDBJ databases">
        <title>Novel species in genus Gordonia.</title>
        <authorList>
            <person name="Zhang G."/>
        </authorList>
    </citation>
    <scope>NUCLEOTIDE SEQUENCE [LARGE SCALE GENOMIC DNA]</scope>
    <source>
        <strain evidence="2 3">ON-33</strain>
    </source>
</reference>
<dbReference type="Proteomes" id="UP000602395">
    <property type="component" value="Unassembled WGS sequence"/>
</dbReference>
<name>A0ABR7W940_9ACTN</name>
<proteinExistence type="predicted"/>
<gene>
    <name evidence="2" type="ORF">IDF66_07020</name>
</gene>
<dbReference type="Gene3D" id="3.10.310.70">
    <property type="match status" value="1"/>
</dbReference>
<dbReference type="EMBL" id="JACWMS010000001">
    <property type="protein sequence ID" value="MBD1319331.1"/>
    <property type="molecule type" value="Genomic_DNA"/>
</dbReference>
<dbReference type="SUPFAM" id="SSF51338">
    <property type="entry name" value="Composite domain of metallo-dependent hydrolases"/>
    <property type="match status" value="1"/>
</dbReference>
<evidence type="ECO:0000259" key="1">
    <source>
        <dbReference type="Pfam" id="PF07969"/>
    </source>
</evidence>
<dbReference type="InterPro" id="IPR013108">
    <property type="entry name" value="Amidohydro_3"/>
</dbReference>